<reference evidence="1 2" key="1">
    <citation type="submission" date="2019-01" db="EMBL/GenBank/DDBJ databases">
        <authorList>
            <person name="Sayadi A."/>
        </authorList>
    </citation>
    <scope>NUCLEOTIDE SEQUENCE [LARGE SCALE GENOMIC DNA]</scope>
</reference>
<evidence type="ECO:0000313" key="2">
    <source>
        <dbReference type="Proteomes" id="UP000410492"/>
    </source>
</evidence>
<proteinExistence type="predicted"/>
<accession>A0A653C9Q9</accession>
<organism evidence="1 2">
    <name type="scientific">Callosobruchus maculatus</name>
    <name type="common">Southern cowpea weevil</name>
    <name type="synonym">Pulse bruchid</name>
    <dbReference type="NCBI Taxonomy" id="64391"/>
    <lineage>
        <taxon>Eukaryota</taxon>
        <taxon>Metazoa</taxon>
        <taxon>Ecdysozoa</taxon>
        <taxon>Arthropoda</taxon>
        <taxon>Hexapoda</taxon>
        <taxon>Insecta</taxon>
        <taxon>Pterygota</taxon>
        <taxon>Neoptera</taxon>
        <taxon>Endopterygota</taxon>
        <taxon>Coleoptera</taxon>
        <taxon>Polyphaga</taxon>
        <taxon>Cucujiformia</taxon>
        <taxon>Chrysomeloidea</taxon>
        <taxon>Chrysomelidae</taxon>
        <taxon>Bruchinae</taxon>
        <taxon>Bruchini</taxon>
        <taxon>Callosobruchus</taxon>
    </lineage>
</organism>
<name>A0A653C9Q9_CALMS</name>
<dbReference type="EMBL" id="CAACVG010007283">
    <property type="protein sequence ID" value="VEN44657.1"/>
    <property type="molecule type" value="Genomic_DNA"/>
</dbReference>
<feature type="non-terminal residue" evidence="1">
    <location>
        <position position="204"/>
    </location>
</feature>
<dbReference type="OrthoDB" id="10062605at2759"/>
<protein>
    <submittedName>
        <fullName evidence="1">Uncharacterized protein</fullName>
    </submittedName>
</protein>
<evidence type="ECO:0000313" key="1">
    <source>
        <dbReference type="EMBL" id="VEN44657.1"/>
    </source>
</evidence>
<dbReference type="AlphaFoldDB" id="A0A653C9Q9"/>
<keyword evidence="2" id="KW-1185">Reference proteome</keyword>
<gene>
    <name evidence="1" type="ORF">CALMAC_LOCUS7369</name>
</gene>
<sequence>MAGDADFESTMELVMRKIYTSCEVENTNCAPISHLIEFIKPYMLQDLSALDHLKSLLESNNENGYISSDKFYSLMKQWAKKVANSEGDEFAELSSSNLLDAIDEKQLPYSQSTPRASFGQKLLSSECLLNISGASVNASLTQSKETSTVGLGQAAFEEEINRLQYQLTKCSNDLEMVKMQLLASEEHNESLQADLERCKNRLQR</sequence>
<dbReference type="Proteomes" id="UP000410492">
    <property type="component" value="Unassembled WGS sequence"/>
</dbReference>